<comment type="caution">
    <text evidence="3">The sequence shown here is derived from an EMBL/GenBank/DDBJ whole genome shotgun (WGS) entry which is preliminary data.</text>
</comment>
<dbReference type="AlphaFoldDB" id="A0A7Z0EIQ8"/>
<proteinExistence type="predicted"/>
<evidence type="ECO:0000313" key="3">
    <source>
        <dbReference type="EMBL" id="NYJ32840.1"/>
    </source>
</evidence>
<name>A0A7Z0EIQ8_9ACTN</name>
<gene>
    <name evidence="3" type="ORF">HNR10_000721</name>
</gene>
<accession>A0A7Z0EIQ8</accession>
<feature type="transmembrane region" description="Helical" evidence="2">
    <location>
        <begin position="107"/>
        <end position="125"/>
    </location>
</feature>
<dbReference type="EMBL" id="JACCFS010000001">
    <property type="protein sequence ID" value="NYJ32840.1"/>
    <property type="molecule type" value="Genomic_DNA"/>
</dbReference>
<keyword evidence="2" id="KW-0472">Membrane</keyword>
<dbReference type="Proteomes" id="UP000572051">
    <property type="component" value="Unassembled WGS sequence"/>
</dbReference>
<keyword evidence="4" id="KW-1185">Reference proteome</keyword>
<protein>
    <submittedName>
        <fullName evidence="3">Uncharacterized protein</fullName>
    </submittedName>
</protein>
<reference evidence="3 4" key="1">
    <citation type="submission" date="2020-07" db="EMBL/GenBank/DDBJ databases">
        <title>Sequencing the genomes of 1000 actinobacteria strains.</title>
        <authorList>
            <person name="Klenk H.-P."/>
        </authorList>
    </citation>
    <scope>NUCLEOTIDE SEQUENCE [LARGE SCALE GENOMIC DNA]</scope>
    <source>
        <strain evidence="3 4">DSM 44442</strain>
    </source>
</reference>
<keyword evidence="2" id="KW-1133">Transmembrane helix</keyword>
<organism evidence="3 4">
    <name type="scientific">Nocardiopsis aegyptia</name>
    <dbReference type="NCBI Taxonomy" id="220378"/>
    <lineage>
        <taxon>Bacteria</taxon>
        <taxon>Bacillati</taxon>
        <taxon>Actinomycetota</taxon>
        <taxon>Actinomycetes</taxon>
        <taxon>Streptosporangiales</taxon>
        <taxon>Nocardiopsidaceae</taxon>
        <taxon>Nocardiopsis</taxon>
    </lineage>
</organism>
<sequence length="168" mass="18439">MTANTPWEAPGPDGLLPPMSEEDGRFRDRLIAELGLDSLPPSTISAEERRSRELAFIREREVELRASEEEAAAARARRRKVAVRILIAIGLAALLLAIAALADLLPVTTLLTVVMSVFPILSFLLHEKRTDVRVSVVRLVVSLLRRVKDGGEVSDDTSRSTTSADSER</sequence>
<feature type="region of interest" description="Disordered" evidence="1">
    <location>
        <begin position="1"/>
        <end position="20"/>
    </location>
</feature>
<evidence type="ECO:0000313" key="4">
    <source>
        <dbReference type="Proteomes" id="UP000572051"/>
    </source>
</evidence>
<feature type="transmembrane region" description="Helical" evidence="2">
    <location>
        <begin position="81"/>
        <end position="101"/>
    </location>
</feature>
<evidence type="ECO:0000256" key="1">
    <source>
        <dbReference type="SAM" id="MobiDB-lite"/>
    </source>
</evidence>
<keyword evidence="2" id="KW-0812">Transmembrane</keyword>
<evidence type="ECO:0000256" key="2">
    <source>
        <dbReference type="SAM" id="Phobius"/>
    </source>
</evidence>